<comment type="caution">
    <text evidence="1">The sequence shown here is derived from an EMBL/GenBank/DDBJ whole genome shotgun (WGS) entry which is preliminary data.</text>
</comment>
<keyword evidence="2" id="KW-1185">Reference proteome</keyword>
<protein>
    <submittedName>
        <fullName evidence="1">Uncharacterized protein</fullName>
    </submittedName>
</protein>
<gene>
    <name evidence="1" type="ORF">DFP96_103252</name>
</gene>
<dbReference type="AlphaFoldDB" id="A0A4R6ZP51"/>
<sequence length="30" mass="3452">MINSAFLTGKLVESAIFDLKKKFMYTMRAP</sequence>
<reference evidence="1 2" key="1">
    <citation type="submission" date="2019-03" db="EMBL/GenBank/DDBJ databases">
        <title>Genomic Encyclopedia of Type Strains, Phase III (KMG-III): the genomes of soil and plant-associated and newly described type strains.</title>
        <authorList>
            <person name="Whitman W."/>
        </authorList>
    </citation>
    <scope>NUCLEOTIDE SEQUENCE [LARGE SCALE GENOMIC DNA]</scope>
    <source>
        <strain evidence="1 2">CECT 7972</strain>
    </source>
</reference>
<accession>A0A4R6ZP51</accession>
<organism evidence="1 2">
    <name type="scientific">Listeria rocourtiae</name>
    <dbReference type="NCBI Taxonomy" id="647910"/>
    <lineage>
        <taxon>Bacteria</taxon>
        <taxon>Bacillati</taxon>
        <taxon>Bacillota</taxon>
        <taxon>Bacilli</taxon>
        <taxon>Bacillales</taxon>
        <taxon>Listeriaceae</taxon>
        <taxon>Listeria</taxon>
    </lineage>
</organism>
<dbReference type="Proteomes" id="UP000295558">
    <property type="component" value="Unassembled WGS sequence"/>
</dbReference>
<evidence type="ECO:0000313" key="1">
    <source>
        <dbReference type="EMBL" id="TDR54152.1"/>
    </source>
</evidence>
<evidence type="ECO:0000313" key="2">
    <source>
        <dbReference type="Proteomes" id="UP000295558"/>
    </source>
</evidence>
<proteinExistence type="predicted"/>
<name>A0A4R6ZP51_9LIST</name>
<dbReference type="EMBL" id="SNZK01000003">
    <property type="protein sequence ID" value="TDR54152.1"/>
    <property type="molecule type" value="Genomic_DNA"/>
</dbReference>